<comment type="caution">
    <text evidence="16">The sequence shown here is derived from an EMBL/GenBank/DDBJ whole genome shotgun (WGS) entry which is preliminary data.</text>
</comment>
<dbReference type="InterPro" id="IPR050131">
    <property type="entry name" value="Peptidase_S8_subtilisin-like"/>
</dbReference>
<dbReference type="SUPFAM" id="SSF52743">
    <property type="entry name" value="Subtilisin-like"/>
    <property type="match status" value="1"/>
</dbReference>
<comment type="similarity">
    <text evidence="1 9 10">Belongs to the peptidase S8 family.</text>
</comment>
<dbReference type="GO" id="GO:0004252">
    <property type="term" value="F:serine-type endopeptidase activity"/>
    <property type="evidence" value="ECO:0007669"/>
    <property type="project" value="UniProtKB-UniRule"/>
</dbReference>
<dbReference type="InterPro" id="IPR022398">
    <property type="entry name" value="Peptidase_S8_His-AS"/>
</dbReference>
<dbReference type="Pfam" id="PF06280">
    <property type="entry name" value="fn3_5"/>
    <property type="match status" value="1"/>
</dbReference>
<keyword evidence="3" id="KW-0964">Secreted</keyword>
<reference evidence="16" key="1">
    <citation type="journal article" date="2014" name="Int. J. Syst. Evol. Microbiol.">
        <title>Complete genome sequence of Corynebacterium casei LMG S-19264T (=DSM 44701T), isolated from a smear-ripened cheese.</title>
        <authorList>
            <consortium name="US DOE Joint Genome Institute (JGI-PGF)"/>
            <person name="Walter F."/>
            <person name="Albersmeier A."/>
            <person name="Kalinowski J."/>
            <person name="Ruckert C."/>
        </authorList>
    </citation>
    <scope>NUCLEOTIDE SEQUENCE</scope>
    <source>
        <strain evidence="16">CGMCC 1.14988</strain>
    </source>
</reference>
<evidence type="ECO:0000256" key="11">
    <source>
        <dbReference type="SAM" id="MobiDB-lite"/>
    </source>
</evidence>
<dbReference type="GO" id="GO:0006508">
    <property type="term" value="P:proteolysis"/>
    <property type="evidence" value="ECO:0007669"/>
    <property type="project" value="UniProtKB-KW"/>
</dbReference>
<dbReference type="InterPro" id="IPR010435">
    <property type="entry name" value="C5a/SBT2-like_Fn3"/>
</dbReference>
<feature type="domain" description="PA" evidence="14">
    <location>
        <begin position="411"/>
        <end position="487"/>
    </location>
</feature>
<accession>A0A8J3ESR9</accession>
<evidence type="ECO:0000259" key="14">
    <source>
        <dbReference type="Pfam" id="PF02225"/>
    </source>
</evidence>
<dbReference type="InterPro" id="IPR023827">
    <property type="entry name" value="Peptidase_S8_Asp-AS"/>
</dbReference>
<evidence type="ECO:0000256" key="8">
    <source>
        <dbReference type="PIRSR" id="PIRSR615500-1"/>
    </source>
</evidence>
<sequence>MRGSRKLVGPAALVGALVAAAAAPASATGDRIQPAEPTPWELAAANEAEFVDDLWFVEFAAPSTSRGGQRAAQNAERAAFRSQARAEGVQVREQKDFRELWNGVTVRASLDEIPQIHDLRTVRAVHPVAVVERPEPSDVSPELATALSMTGADVAQSELGYTGEGLSVAIIDTGIDYNHPDLGGDGNNDQRLAADPNTRELDHPRVTHGWDYVGEAFNPADPDAPQVPQPDPDPRDTEGHGTHVAGIVGADAATDTGVTGVAPGVTFGAYKVFGPGSTTSDVIVEALEDAYADGMDIVNMSLGATLAWGEDYPTTRVSNELAANGVVVVNSAGNDGSLGTWALSAPANAHDIISVASADNTEQQTSVFAVDELDELVPYLPLTGAELPPTEGESAPLWLPAVTTVGNTTGPIGCAPGDFAGLPDGAVALVMRGECPFADKYVNAANAGASGVVIFNNVAGLFAGTVADAGIDGVWGAGISRSSGLALAELVAAGEQVTLTFTDETATTPNPTGGLASSFTSYGQNVELEFGPSVMAPGGLIVSTYPLGSGAYAMLSGTSMAAPHVAGAAALLLEAEPDLDPIAVRSRLQNTAEPAAWSLNAAAGLLDHTFRQGAGLIQVDAAILADQHVVPGQVSLYDAGESTVTVTVTNRADEAVTYDVSHVDGIQVVASTFAPDFWLTPVPFTGPSTLTVPAGGSTELTFSVTTPYVGLPNHQYGGWVVLTPAEGEGTTLRLPYSGYAGDYVEEMGLLGYWDWPADFDEPTFVEVDPVLARYTADGNLVAADPGQTYRVRNGEFPVVAAFFGHFPERMELWATRDRGNQRYLVAEDEYLSRSSAPGVRTPILWDGRVRAGQSDNTRPVPPGNYTLELRVLRANGDASNPAHWDTWTSPQFELTNQPARGR</sequence>
<evidence type="ECO:0000256" key="3">
    <source>
        <dbReference type="ARBA" id="ARBA00022525"/>
    </source>
</evidence>
<evidence type="ECO:0000256" key="12">
    <source>
        <dbReference type="SAM" id="SignalP"/>
    </source>
</evidence>
<dbReference type="Gene3D" id="3.50.30.30">
    <property type="match status" value="1"/>
</dbReference>
<feature type="domain" description="Peptidase S8/S53" evidence="13">
    <location>
        <begin position="163"/>
        <end position="600"/>
    </location>
</feature>
<dbReference type="PROSITE" id="PS00136">
    <property type="entry name" value="SUBTILASE_ASP"/>
    <property type="match status" value="1"/>
</dbReference>
<dbReference type="InterPro" id="IPR036852">
    <property type="entry name" value="Peptidase_S8/S53_dom_sf"/>
</dbReference>
<name>A0A8J3ESR9_9ACTN</name>
<evidence type="ECO:0000256" key="2">
    <source>
        <dbReference type="ARBA" id="ARBA00022512"/>
    </source>
</evidence>
<reference evidence="16" key="2">
    <citation type="submission" date="2020-09" db="EMBL/GenBank/DDBJ databases">
        <authorList>
            <person name="Sun Q."/>
            <person name="Zhou Y."/>
        </authorList>
    </citation>
    <scope>NUCLEOTIDE SEQUENCE</scope>
    <source>
        <strain evidence="16">CGMCC 1.14988</strain>
    </source>
</reference>
<evidence type="ECO:0000259" key="15">
    <source>
        <dbReference type="Pfam" id="PF06280"/>
    </source>
</evidence>
<dbReference type="InterPro" id="IPR015500">
    <property type="entry name" value="Peptidase_S8_subtilisin-rel"/>
</dbReference>
<feature type="chain" id="PRO_5035144525" description="Peptidase inhibitor I9" evidence="12">
    <location>
        <begin position="28"/>
        <end position="902"/>
    </location>
</feature>
<keyword evidence="6 9" id="KW-0378">Hydrolase</keyword>
<keyword evidence="17" id="KW-1185">Reference proteome</keyword>
<keyword evidence="2" id="KW-0134">Cell wall</keyword>
<evidence type="ECO:0000256" key="6">
    <source>
        <dbReference type="ARBA" id="ARBA00022801"/>
    </source>
</evidence>
<dbReference type="AlphaFoldDB" id="A0A8J3ESR9"/>
<dbReference type="Proteomes" id="UP000650511">
    <property type="component" value="Unassembled WGS sequence"/>
</dbReference>
<dbReference type="RefSeq" id="WP_188584353.1">
    <property type="nucleotide sequence ID" value="NZ_BMHA01000002.1"/>
</dbReference>
<evidence type="ECO:0000256" key="9">
    <source>
        <dbReference type="PROSITE-ProRule" id="PRU01240"/>
    </source>
</evidence>
<gene>
    <name evidence="16" type="ORF">GCM10011354_04950</name>
</gene>
<feature type="compositionally biased region" description="Polar residues" evidence="11">
    <location>
        <begin position="886"/>
        <end position="902"/>
    </location>
</feature>
<dbReference type="PROSITE" id="PS00138">
    <property type="entry name" value="SUBTILASE_SER"/>
    <property type="match status" value="1"/>
</dbReference>
<dbReference type="SUPFAM" id="SSF52025">
    <property type="entry name" value="PA domain"/>
    <property type="match status" value="1"/>
</dbReference>
<dbReference type="PANTHER" id="PTHR43806:SF11">
    <property type="entry name" value="CEREVISIN-RELATED"/>
    <property type="match status" value="1"/>
</dbReference>
<keyword evidence="7 9" id="KW-0720">Serine protease</keyword>
<dbReference type="Gene3D" id="2.60.40.1710">
    <property type="entry name" value="Subtilisin-like superfamily"/>
    <property type="match status" value="1"/>
</dbReference>
<dbReference type="Pfam" id="PF00082">
    <property type="entry name" value="Peptidase_S8"/>
    <property type="match status" value="1"/>
</dbReference>
<protein>
    <recommendedName>
        <fullName evidence="18">Peptidase inhibitor I9</fullName>
    </recommendedName>
</protein>
<evidence type="ECO:0008006" key="18">
    <source>
        <dbReference type="Google" id="ProtNLM"/>
    </source>
</evidence>
<feature type="domain" description="C5a peptidase/Subtilisin-like protease SBT2-like Fn3-like" evidence="15">
    <location>
        <begin position="642"/>
        <end position="736"/>
    </location>
</feature>
<organism evidence="16 17">
    <name type="scientific">Egicoccus halophilus</name>
    <dbReference type="NCBI Taxonomy" id="1670830"/>
    <lineage>
        <taxon>Bacteria</taxon>
        <taxon>Bacillati</taxon>
        <taxon>Actinomycetota</taxon>
        <taxon>Nitriliruptoria</taxon>
        <taxon>Egicoccales</taxon>
        <taxon>Egicoccaceae</taxon>
        <taxon>Egicoccus</taxon>
    </lineage>
</organism>
<evidence type="ECO:0000259" key="13">
    <source>
        <dbReference type="Pfam" id="PF00082"/>
    </source>
</evidence>
<dbReference type="Pfam" id="PF02225">
    <property type="entry name" value="PA"/>
    <property type="match status" value="1"/>
</dbReference>
<keyword evidence="5 12" id="KW-0732">Signal</keyword>
<evidence type="ECO:0000256" key="5">
    <source>
        <dbReference type="ARBA" id="ARBA00022729"/>
    </source>
</evidence>
<evidence type="ECO:0000313" key="16">
    <source>
        <dbReference type="EMBL" id="GGI03621.1"/>
    </source>
</evidence>
<keyword evidence="4 9" id="KW-0645">Protease</keyword>
<dbReference type="InterPro" id="IPR000209">
    <property type="entry name" value="Peptidase_S8/S53_dom"/>
</dbReference>
<evidence type="ECO:0000313" key="17">
    <source>
        <dbReference type="Proteomes" id="UP000650511"/>
    </source>
</evidence>
<dbReference type="PRINTS" id="PR00723">
    <property type="entry name" value="SUBTILISIN"/>
</dbReference>
<feature type="active site" description="Charge relay system" evidence="8 9">
    <location>
        <position position="240"/>
    </location>
</feature>
<feature type="active site" description="Charge relay system" evidence="8 9">
    <location>
        <position position="172"/>
    </location>
</feature>
<dbReference type="InterPro" id="IPR003137">
    <property type="entry name" value="PA_domain"/>
</dbReference>
<dbReference type="Gene3D" id="3.40.50.200">
    <property type="entry name" value="Peptidase S8/S53 domain"/>
    <property type="match status" value="1"/>
</dbReference>
<feature type="signal peptide" evidence="12">
    <location>
        <begin position="1"/>
        <end position="27"/>
    </location>
</feature>
<feature type="active site" description="Charge relay system" evidence="8 9">
    <location>
        <position position="559"/>
    </location>
</feature>
<proteinExistence type="inferred from homology"/>
<dbReference type="PROSITE" id="PS51892">
    <property type="entry name" value="SUBTILASE"/>
    <property type="match status" value="1"/>
</dbReference>
<dbReference type="PROSITE" id="PS00137">
    <property type="entry name" value="SUBTILASE_HIS"/>
    <property type="match status" value="1"/>
</dbReference>
<evidence type="ECO:0000256" key="1">
    <source>
        <dbReference type="ARBA" id="ARBA00011073"/>
    </source>
</evidence>
<evidence type="ECO:0000256" key="7">
    <source>
        <dbReference type="ARBA" id="ARBA00022825"/>
    </source>
</evidence>
<feature type="region of interest" description="Disordered" evidence="11">
    <location>
        <begin position="218"/>
        <end position="240"/>
    </location>
</feature>
<dbReference type="PANTHER" id="PTHR43806">
    <property type="entry name" value="PEPTIDASE S8"/>
    <property type="match status" value="1"/>
</dbReference>
<feature type="region of interest" description="Disordered" evidence="11">
    <location>
        <begin position="880"/>
        <end position="902"/>
    </location>
</feature>
<dbReference type="GO" id="GO:0016020">
    <property type="term" value="C:membrane"/>
    <property type="evidence" value="ECO:0007669"/>
    <property type="project" value="InterPro"/>
</dbReference>
<evidence type="ECO:0000256" key="4">
    <source>
        <dbReference type="ARBA" id="ARBA00022670"/>
    </source>
</evidence>
<evidence type="ECO:0000256" key="10">
    <source>
        <dbReference type="RuleBase" id="RU003355"/>
    </source>
</evidence>
<dbReference type="InterPro" id="IPR023828">
    <property type="entry name" value="Peptidase_S8_Ser-AS"/>
</dbReference>
<dbReference type="EMBL" id="BMHA01000002">
    <property type="protein sequence ID" value="GGI03621.1"/>
    <property type="molecule type" value="Genomic_DNA"/>
</dbReference>
<dbReference type="InterPro" id="IPR046450">
    <property type="entry name" value="PA_dom_sf"/>
</dbReference>